<dbReference type="Pfam" id="PF00534">
    <property type="entry name" value="Glycos_transf_1"/>
    <property type="match status" value="1"/>
</dbReference>
<accession>A0A7Z0I260</accession>
<feature type="domain" description="Glycosyltransferase subfamily 4-like N-terminal" evidence="2">
    <location>
        <begin position="15"/>
        <end position="173"/>
    </location>
</feature>
<dbReference type="InterPro" id="IPR001296">
    <property type="entry name" value="Glyco_trans_1"/>
</dbReference>
<evidence type="ECO:0000313" key="3">
    <source>
        <dbReference type="EMBL" id="NYS26561.1"/>
    </source>
</evidence>
<organism evidence="3 4">
    <name type="scientific">Rhabdonatronobacter sediminivivens</name>
    <dbReference type="NCBI Taxonomy" id="2743469"/>
    <lineage>
        <taxon>Bacteria</taxon>
        <taxon>Pseudomonadati</taxon>
        <taxon>Pseudomonadota</taxon>
        <taxon>Alphaproteobacteria</taxon>
        <taxon>Rhodobacterales</taxon>
        <taxon>Paracoccaceae</taxon>
        <taxon>Rhabdonatronobacter</taxon>
    </lineage>
</organism>
<feature type="domain" description="Glycosyl transferase family 1" evidence="1">
    <location>
        <begin position="179"/>
        <end position="328"/>
    </location>
</feature>
<dbReference type="Pfam" id="PF13439">
    <property type="entry name" value="Glyco_transf_4"/>
    <property type="match status" value="1"/>
</dbReference>
<dbReference type="Gene3D" id="3.40.50.2000">
    <property type="entry name" value="Glycogen Phosphorylase B"/>
    <property type="match status" value="2"/>
</dbReference>
<proteinExistence type="predicted"/>
<dbReference type="Proteomes" id="UP000529417">
    <property type="component" value="Unassembled WGS sequence"/>
</dbReference>
<dbReference type="EMBL" id="JACBXS010000052">
    <property type="protein sequence ID" value="NYS26561.1"/>
    <property type="molecule type" value="Genomic_DNA"/>
</dbReference>
<sequence length="366" mass="39678">MAERVLIYSKSFRFGVGKALLQYSNVLAEGGFKVTILASRTEPHFESALHPSINLNLLNIDRSISAIPGLTAAVRQIRPDLVLALGVGSMLPLTLAMKFARHQCPMILREANSPAGLLGSYGALVKTAKTYAMRDAYRRADRIICLTEAMRKELIADWNTPAEKLTHIPNGVPLPADAQAARPPSDTPVILCVARLKPQKDIPTLLRAFALLRVRRNCVLQLAGDGTDRPALEALAAKLGIAQDVTFLGHVSDPAPLYRAAHVTVLSSVFEGFPNTLIEALAQGCPVVATDCPTGPAEVIDSDAVGYLAKMRDPVDLAARLEQALDRDFDPTALRARAEFSSDERLKKRITAFFRSLPTAQDGTRP</sequence>
<evidence type="ECO:0000313" key="4">
    <source>
        <dbReference type="Proteomes" id="UP000529417"/>
    </source>
</evidence>
<evidence type="ECO:0000259" key="2">
    <source>
        <dbReference type="Pfam" id="PF13439"/>
    </source>
</evidence>
<comment type="caution">
    <text evidence="3">The sequence shown here is derived from an EMBL/GenBank/DDBJ whole genome shotgun (WGS) entry which is preliminary data.</text>
</comment>
<dbReference type="InterPro" id="IPR028098">
    <property type="entry name" value="Glyco_trans_4-like_N"/>
</dbReference>
<reference evidence="3 4" key="1">
    <citation type="journal article" date="2000" name="Arch. Microbiol.">
        <title>Rhodobaca bogoriensis gen. nov. and sp. nov., an alkaliphilic purple nonsulfur bacterium from African Rift Valley soda lakes.</title>
        <authorList>
            <person name="Milford A.D."/>
            <person name="Achenbach L.A."/>
            <person name="Jung D.O."/>
            <person name="Madigan M.T."/>
        </authorList>
    </citation>
    <scope>NUCLEOTIDE SEQUENCE [LARGE SCALE GENOMIC DNA]</scope>
    <source>
        <strain evidence="3 4">2376</strain>
    </source>
</reference>
<name>A0A7Z0I260_9RHOB</name>
<dbReference type="PANTHER" id="PTHR12526">
    <property type="entry name" value="GLYCOSYLTRANSFERASE"/>
    <property type="match status" value="1"/>
</dbReference>
<dbReference type="CDD" id="cd03811">
    <property type="entry name" value="GT4_GT28_WabH-like"/>
    <property type="match status" value="1"/>
</dbReference>
<dbReference type="AlphaFoldDB" id="A0A7Z0I260"/>
<evidence type="ECO:0000259" key="1">
    <source>
        <dbReference type="Pfam" id="PF00534"/>
    </source>
</evidence>
<gene>
    <name evidence="3" type="ORF">HUK65_16365</name>
</gene>
<dbReference type="GO" id="GO:0016757">
    <property type="term" value="F:glycosyltransferase activity"/>
    <property type="evidence" value="ECO:0007669"/>
    <property type="project" value="InterPro"/>
</dbReference>
<dbReference type="RefSeq" id="WP_179907355.1">
    <property type="nucleotide sequence ID" value="NZ_JACBXS010000052.1"/>
</dbReference>
<protein>
    <submittedName>
        <fullName evidence="3">Glycosyltransferase</fullName>
    </submittedName>
</protein>
<dbReference type="SUPFAM" id="SSF53756">
    <property type="entry name" value="UDP-Glycosyltransferase/glycogen phosphorylase"/>
    <property type="match status" value="1"/>
</dbReference>
<dbReference type="PANTHER" id="PTHR12526:SF638">
    <property type="entry name" value="SPORE COAT PROTEIN SA"/>
    <property type="match status" value="1"/>
</dbReference>
<keyword evidence="3" id="KW-0808">Transferase</keyword>
<keyword evidence="4" id="KW-1185">Reference proteome</keyword>